<gene>
    <name evidence="6" type="ordered locus">Fluta_0196</name>
</gene>
<comment type="similarity">
    <text evidence="1">Belongs to the nitronate monooxygenase family. NMO class I subfamily.</text>
</comment>
<dbReference type="eggNOG" id="COG2070">
    <property type="taxonomic scope" value="Bacteria"/>
</dbReference>
<accession>F2IBX7</accession>
<dbReference type="RefSeq" id="WP_013684979.1">
    <property type="nucleotide sequence ID" value="NC_015321.1"/>
</dbReference>
<evidence type="ECO:0000256" key="4">
    <source>
        <dbReference type="ARBA" id="ARBA00023002"/>
    </source>
</evidence>
<keyword evidence="4" id="KW-0560">Oxidoreductase</keyword>
<protein>
    <submittedName>
        <fullName evidence="6">2-nitropropane dioxygenase NPD</fullName>
    </submittedName>
</protein>
<dbReference type="GO" id="GO:0051213">
    <property type="term" value="F:dioxygenase activity"/>
    <property type="evidence" value="ECO:0007669"/>
    <property type="project" value="UniProtKB-KW"/>
</dbReference>
<proteinExistence type="inferred from homology"/>
<reference evidence="7" key="2">
    <citation type="submission" date="2011-02" db="EMBL/GenBank/DDBJ databases">
        <title>The complete genome of Fluviicola taffensis DSM 16823.</title>
        <authorList>
            <consortium name="US DOE Joint Genome Institute (JGI-PGF)"/>
            <person name="Lucas S."/>
            <person name="Copeland A."/>
            <person name="Lapidus A."/>
            <person name="Bruce D."/>
            <person name="Goodwin L."/>
            <person name="Pitluck S."/>
            <person name="Kyrpides N."/>
            <person name="Mavromatis K."/>
            <person name="Ivanova N."/>
            <person name="Mikhailova N."/>
            <person name="Pagani I."/>
            <person name="Chertkov O."/>
            <person name="Detter J.C."/>
            <person name="Han C."/>
            <person name="Tapia R."/>
            <person name="Land M."/>
            <person name="Hauser L."/>
            <person name="Markowitz V."/>
            <person name="Cheng J.-F."/>
            <person name="Hugenholtz P."/>
            <person name="Woyke T."/>
            <person name="Wu D."/>
            <person name="Tindall B."/>
            <person name="Pomrenke H.G."/>
            <person name="Brambilla E."/>
            <person name="Klenk H.-P."/>
            <person name="Eisen J.A."/>
        </authorList>
    </citation>
    <scope>NUCLEOTIDE SEQUENCE [LARGE SCALE GENOMIC DNA]</scope>
    <source>
        <strain evidence="7">DSM 16823 / RW262 / RW262</strain>
    </source>
</reference>
<dbReference type="SUPFAM" id="SSF51412">
    <property type="entry name" value="Inosine monophosphate dehydrogenase (IMPDH)"/>
    <property type="match status" value="1"/>
</dbReference>
<sequence>MEKLALSKLLNIEYPIIMAPMFLVSNEEMIVAGIENGIAAAIPALNYRSTELLREGLKRMKTSVKGPIGINLIVNASNIYMEEQLRICVEEGVDFFITSLGSPKKVIEVAREKGIKVFCDVTDVEYAKKVADLGADAVIAVNNRAGGHAGKIDPKALIQTIKKAVSIPVISAGGVGTKKEMDELIAAGADGFSIGSIFIASNEAGVSKEYKQACVDYGEKDIIMTSKLSGTPCTVINTPYVQEIGTEQSWIERFLNKNKRLKKWVKALTFYRGMKSLEKAAFSATYKTVWCAGPSIEHVKEIKSVKEIIQSLVSHE</sequence>
<evidence type="ECO:0000313" key="7">
    <source>
        <dbReference type="Proteomes" id="UP000007463"/>
    </source>
</evidence>
<dbReference type="GO" id="GO:0018580">
    <property type="term" value="F:nitronate monooxygenase activity"/>
    <property type="evidence" value="ECO:0007669"/>
    <property type="project" value="InterPro"/>
</dbReference>
<dbReference type="PANTHER" id="PTHR42747">
    <property type="entry name" value="NITRONATE MONOOXYGENASE-RELATED"/>
    <property type="match status" value="1"/>
</dbReference>
<dbReference type="AlphaFoldDB" id="F2IBX7"/>
<dbReference type="Gene3D" id="3.20.20.70">
    <property type="entry name" value="Aldolase class I"/>
    <property type="match status" value="1"/>
</dbReference>
<dbReference type="PANTHER" id="PTHR42747:SF4">
    <property type="entry name" value="BLR1330 PROTEIN"/>
    <property type="match status" value="1"/>
</dbReference>
<dbReference type="HOGENOM" id="CLU_038732_3_0_10"/>
<dbReference type="OrthoDB" id="9778912at2"/>
<dbReference type="InterPro" id="IPR004136">
    <property type="entry name" value="NMO"/>
</dbReference>
<dbReference type="CDD" id="cd04730">
    <property type="entry name" value="NPD_like"/>
    <property type="match status" value="1"/>
</dbReference>
<dbReference type="InterPro" id="IPR013785">
    <property type="entry name" value="Aldolase_TIM"/>
</dbReference>
<evidence type="ECO:0000313" key="6">
    <source>
        <dbReference type="EMBL" id="AEA42205.1"/>
    </source>
</evidence>
<keyword evidence="6" id="KW-0223">Dioxygenase</keyword>
<name>F2IBX7_FLUTR</name>
<reference evidence="6 7" key="1">
    <citation type="journal article" date="2011" name="Stand. Genomic Sci.">
        <title>Complete genome sequence of the gliding freshwater bacterium Fluviicola taffensis type strain (RW262).</title>
        <authorList>
            <person name="Woyke T."/>
            <person name="Chertkov O."/>
            <person name="Lapidus A."/>
            <person name="Nolan M."/>
            <person name="Lucas S."/>
            <person name="Del Rio T.G."/>
            <person name="Tice H."/>
            <person name="Cheng J.F."/>
            <person name="Tapia R."/>
            <person name="Han C."/>
            <person name="Goodwin L."/>
            <person name="Pitluck S."/>
            <person name="Liolios K."/>
            <person name="Pagani I."/>
            <person name="Ivanova N."/>
            <person name="Huntemann M."/>
            <person name="Mavromatis K."/>
            <person name="Mikhailova N."/>
            <person name="Pati A."/>
            <person name="Chen A."/>
            <person name="Palaniappan K."/>
            <person name="Land M."/>
            <person name="Hauser L."/>
            <person name="Brambilla E.M."/>
            <person name="Rohde M."/>
            <person name="Mwirichia R."/>
            <person name="Sikorski J."/>
            <person name="Tindall B.J."/>
            <person name="Goker M."/>
            <person name="Bristow J."/>
            <person name="Eisen J.A."/>
            <person name="Markowitz V."/>
            <person name="Hugenholtz P."/>
            <person name="Klenk H.P."/>
            <person name="Kyrpides N.C."/>
        </authorList>
    </citation>
    <scope>NUCLEOTIDE SEQUENCE [LARGE SCALE GENOMIC DNA]</scope>
    <source>
        <strain evidence="7">DSM 16823 / RW262 / RW262</strain>
    </source>
</reference>
<keyword evidence="5" id="KW-0503">Monooxygenase</keyword>
<evidence type="ECO:0000256" key="3">
    <source>
        <dbReference type="ARBA" id="ARBA00022643"/>
    </source>
</evidence>
<keyword evidence="7" id="KW-1185">Reference proteome</keyword>
<dbReference type="Pfam" id="PF03060">
    <property type="entry name" value="NMO"/>
    <property type="match status" value="1"/>
</dbReference>
<dbReference type="EMBL" id="CP002542">
    <property type="protein sequence ID" value="AEA42205.1"/>
    <property type="molecule type" value="Genomic_DNA"/>
</dbReference>
<dbReference type="STRING" id="755732.Fluta_0196"/>
<evidence type="ECO:0000256" key="5">
    <source>
        <dbReference type="ARBA" id="ARBA00023033"/>
    </source>
</evidence>
<evidence type="ECO:0000256" key="1">
    <source>
        <dbReference type="ARBA" id="ARBA00009881"/>
    </source>
</evidence>
<dbReference type="KEGG" id="fte:Fluta_0196"/>
<organism evidence="6 7">
    <name type="scientific">Fluviicola taffensis (strain DSM 16823 / NCIMB 13979 / RW262)</name>
    <dbReference type="NCBI Taxonomy" id="755732"/>
    <lineage>
        <taxon>Bacteria</taxon>
        <taxon>Pseudomonadati</taxon>
        <taxon>Bacteroidota</taxon>
        <taxon>Flavobacteriia</taxon>
        <taxon>Flavobacteriales</taxon>
        <taxon>Crocinitomicaceae</taxon>
        <taxon>Fluviicola</taxon>
    </lineage>
</organism>
<keyword evidence="3" id="KW-0288">FMN</keyword>
<evidence type="ECO:0000256" key="2">
    <source>
        <dbReference type="ARBA" id="ARBA00022630"/>
    </source>
</evidence>
<dbReference type="Proteomes" id="UP000007463">
    <property type="component" value="Chromosome"/>
</dbReference>
<keyword evidence="2" id="KW-0285">Flavoprotein</keyword>